<comment type="similarity">
    <text evidence="1">Belongs to the synembryn family.</text>
</comment>
<feature type="region of interest" description="Disordered" evidence="4">
    <location>
        <begin position="447"/>
        <end position="472"/>
    </location>
</feature>
<dbReference type="PANTHER" id="PTHR12425:SF5">
    <property type="entry name" value="SYNEMBRYN"/>
    <property type="match status" value="1"/>
</dbReference>
<name>A0A8H3TUR3_9TREE</name>
<keyword evidence="3" id="KW-0143">Chaperone</keyword>
<evidence type="ECO:0000256" key="4">
    <source>
        <dbReference type="SAM" id="MobiDB-lite"/>
    </source>
</evidence>
<evidence type="ECO:0000256" key="1">
    <source>
        <dbReference type="ARBA" id="ARBA00009049"/>
    </source>
</evidence>
<dbReference type="Proteomes" id="UP000620104">
    <property type="component" value="Unassembled WGS sequence"/>
</dbReference>
<dbReference type="OrthoDB" id="5585685at2759"/>
<reference evidence="5" key="1">
    <citation type="submission" date="2020-07" db="EMBL/GenBank/DDBJ databases">
        <title>Draft Genome Sequence of a Deep-Sea Yeast, Naganishia (Cryptococcus) liquefaciens strain N6.</title>
        <authorList>
            <person name="Han Y.W."/>
            <person name="Kajitani R."/>
            <person name="Morimoto H."/>
            <person name="Parhat M."/>
            <person name="Tsubouchi H."/>
            <person name="Bakenova O."/>
            <person name="Ogata M."/>
            <person name="Argunhan B."/>
            <person name="Aoki R."/>
            <person name="Kajiwara S."/>
            <person name="Itoh T."/>
            <person name="Iwasaki H."/>
        </authorList>
    </citation>
    <scope>NUCLEOTIDE SEQUENCE</scope>
    <source>
        <strain evidence="5">N6</strain>
    </source>
</reference>
<evidence type="ECO:0000256" key="2">
    <source>
        <dbReference type="ARBA" id="ARBA00022658"/>
    </source>
</evidence>
<keyword evidence="6" id="KW-1185">Reference proteome</keyword>
<proteinExistence type="inferred from homology"/>
<protein>
    <submittedName>
        <fullName evidence="5">Uncharacterized protein</fullName>
    </submittedName>
</protein>
<dbReference type="GO" id="GO:0005085">
    <property type="term" value="F:guanyl-nucleotide exchange factor activity"/>
    <property type="evidence" value="ECO:0007669"/>
    <property type="project" value="UniProtKB-KW"/>
</dbReference>
<dbReference type="PANTHER" id="PTHR12425">
    <property type="entry name" value="SYNEMBRYN"/>
    <property type="match status" value="1"/>
</dbReference>
<organism evidence="5 6">
    <name type="scientific">Naganishia liquefaciens</name>
    <dbReference type="NCBI Taxonomy" id="104408"/>
    <lineage>
        <taxon>Eukaryota</taxon>
        <taxon>Fungi</taxon>
        <taxon>Dikarya</taxon>
        <taxon>Basidiomycota</taxon>
        <taxon>Agaricomycotina</taxon>
        <taxon>Tremellomycetes</taxon>
        <taxon>Filobasidiales</taxon>
        <taxon>Filobasidiaceae</taxon>
        <taxon>Naganishia</taxon>
    </lineage>
</organism>
<evidence type="ECO:0000313" key="6">
    <source>
        <dbReference type="Proteomes" id="UP000620104"/>
    </source>
</evidence>
<evidence type="ECO:0000313" key="5">
    <source>
        <dbReference type="EMBL" id="GHJ87434.1"/>
    </source>
</evidence>
<keyword evidence="2" id="KW-0344">Guanine-nucleotide releasing factor</keyword>
<gene>
    <name evidence="5" type="ORF">NliqN6_3836</name>
</gene>
<accession>A0A8H3TUR3</accession>
<dbReference type="AlphaFoldDB" id="A0A8H3TUR3"/>
<dbReference type="GO" id="GO:0005737">
    <property type="term" value="C:cytoplasm"/>
    <property type="evidence" value="ECO:0007669"/>
    <property type="project" value="TreeGrafter"/>
</dbReference>
<dbReference type="GO" id="GO:0001965">
    <property type="term" value="F:G-protein alpha-subunit binding"/>
    <property type="evidence" value="ECO:0007669"/>
    <property type="project" value="TreeGrafter"/>
</dbReference>
<sequence length="558" mass="61776">MQSATKVYLAIPDRRDAAAVRTALEGVMNDLQSGTLAASDKSSLLRALMDDLGTEKPIWKSWDEQTYEVALDCIKVLSRSQPCSSYLATATGIKTLQYHAQNHLAGSTSTRGTKAQKLAISAICNTLLLYSSAPEICFKEGLGDWALRELDSQNAVTADDTWVFLMARVIMVLTSRPSYGFLEKFVDELSGLQLIEARLQDAVQHSDFSSLAVIEYLKILYHVFALYPEDRGRDWDDRFDVFSALLIDFLLACPSTKLESPMTNVINVLTRLPSKSLNKVIDAAERLPRAANVILDVTMAYVRATLPPPSWKPGDALPASTYDQRAVDILDETLPPAFLALVNLIQADPIVRRKMKNRILPPDLDRSTAAGPLEERANVLGYLLSFARSTQHHITAAAAGELLYVVCGENAASLTDEIGYGNAAGILFHKGMGPPSKAEATIEEIPDAENVSTESPRNPITGLVQETDEPRHPMADMSQEEKEREAEKMMALFDRMVKNPAMQLMENPMKDAVRSGKIDDWEKSEGEKVLQNIREQEAQDEAEAAKEIMEWKKRMGKA</sequence>
<dbReference type="InterPro" id="IPR019318">
    <property type="entry name" value="Gua_nucleotide_exch_fac_Ric8"/>
</dbReference>
<comment type="caution">
    <text evidence="5">The sequence shown here is derived from an EMBL/GenBank/DDBJ whole genome shotgun (WGS) entry which is preliminary data.</text>
</comment>
<dbReference type="GO" id="GO:0007186">
    <property type="term" value="P:G protein-coupled receptor signaling pathway"/>
    <property type="evidence" value="ECO:0007669"/>
    <property type="project" value="TreeGrafter"/>
</dbReference>
<dbReference type="Pfam" id="PF10165">
    <property type="entry name" value="Ric8"/>
    <property type="match status" value="1"/>
</dbReference>
<evidence type="ECO:0000256" key="3">
    <source>
        <dbReference type="ARBA" id="ARBA00023186"/>
    </source>
</evidence>
<dbReference type="EMBL" id="BLZA01000021">
    <property type="protein sequence ID" value="GHJ87434.1"/>
    <property type="molecule type" value="Genomic_DNA"/>
</dbReference>